<gene>
    <name evidence="3" type="ORF">EVAR_22549_1</name>
</gene>
<evidence type="ECO:0000259" key="2">
    <source>
        <dbReference type="PROSITE" id="PS50240"/>
    </source>
</evidence>
<keyword evidence="1" id="KW-0732">Signal</keyword>
<sequence length="256" mass="27914">MRPEVLLLLGMLAAVGAKEDVGDAYNYHELVGIPEAAKIRREEENKISDFDAILMDVAPGLPQPFLAGLIIDLEGKNNQSICGASVLNTKHLVTAAHCWRDSHNQASQFTVVLGSYFLFWGGIRISTNQVVTYPDYNPTELFIHDIAMIYLPTDTSTLTKVDLQPVALPNSDQSSQTYVDEWAIAAGYESPKTDSSRVQMSLQVVKCSGGQDSNICASAENGGCIQPGYSGGPFYLTKNLQTVLVNIVERNIQSNL</sequence>
<dbReference type="AlphaFoldDB" id="A0A4C1U787"/>
<dbReference type="OrthoDB" id="5565075at2759"/>
<name>A0A4C1U787_EUMVA</name>
<dbReference type="Pfam" id="PF00089">
    <property type="entry name" value="Trypsin"/>
    <property type="match status" value="1"/>
</dbReference>
<dbReference type="InterPro" id="IPR051333">
    <property type="entry name" value="CLIP_Serine_Protease"/>
</dbReference>
<dbReference type="InterPro" id="IPR001254">
    <property type="entry name" value="Trypsin_dom"/>
</dbReference>
<feature type="signal peptide" evidence="1">
    <location>
        <begin position="1"/>
        <end position="17"/>
    </location>
</feature>
<feature type="domain" description="Peptidase S1" evidence="2">
    <location>
        <begin position="64"/>
        <end position="256"/>
    </location>
</feature>
<dbReference type="SMART" id="SM00020">
    <property type="entry name" value="Tryp_SPc"/>
    <property type="match status" value="1"/>
</dbReference>
<dbReference type="GO" id="GO:0004252">
    <property type="term" value="F:serine-type endopeptidase activity"/>
    <property type="evidence" value="ECO:0007669"/>
    <property type="project" value="InterPro"/>
</dbReference>
<dbReference type="Gene3D" id="2.40.10.10">
    <property type="entry name" value="Trypsin-like serine proteases"/>
    <property type="match status" value="2"/>
</dbReference>
<dbReference type="PROSITE" id="PS50240">
    <property type="entry name" value="TRYPSIN_DOM"/>
    <property type="match status" value="1"/>
</dbReference>
<dbReference type="InterPro" id="IPR009003">
    <property type="entry name" value="Peptidase_S1_PA"/>
</dbReference>
<comment type="caution">
    <text evidence="3">The sequence shown here is derived from an EMBL/GenBank/DDBJ whole genome shotgun (WGS) entry which is preliminary data.</text>
</comment>
<keyword evidence="4" id="KW-1185">Reference proteome</keyword>
<dbReference type="SUPFAM" id="SSF50494">
    <property type="entry name" value="Trypsin-like serine proteases"/>
    <property type="match status" value="1"/>
</dbReference>
<dbReference type="PANTHER" id="PTHR24260">
    <property type="match status" value="1"/>
</dbReference>
<evidence type="ECO:0000313" key="3">
    <source>
        <dbReference type="EMBL" id="GBP22263.1"/>
    </source>
</evidence>
<protein>
    <submittedName>
        <fullName evidence="3">Collagenase</fullName>
    </submittedName>
</protein>
<reference evidence="3 4" key="1">
    <citation type="journal article" date="2019" name="Commun. Biol.">
        <title>The bagworm genome reveals a unique fibroin gene that provides high tensile strength.</title>
        <authorList>
            <person name="Kono N."/>
            <person name="Nakamura H."/>
            <person name="Ohtoshi R."/>
            <person name="Tomita M."/>
            <person name="Numata K."/>
            <person name="Arakawa K."/>
        </authorList>
    </citation>
    <scope>NUCLEOTIDE SEQUENCE [LARGE SCALE GENOMIC DNA]</scope>
</reference>
<organism evidence="3 4">
    <name type="scientific">Eumeta variegata</name>
    <name type="common">Bagworm moth</name>
    <name type="synonym">Eumeta japonica</name>
    <dbReference type="NCBI Taxonomy" id="151549"/>
    <lineage>
        <taxon>Eukaryota</taxon>
        <taxon>Metazoa</taxon>
        <taxon>Ecdysozoa</taxon>
        <taxon>Arthropoda</taxon>
        <taxon>Hexapoda</taxon>
        <taxon>Insecta</taxon>
        <taxon>Pterygota</taxon>
        <taxon>Neoptera</taxon>
        <taxon>Endopterygota</taxon>
        <taxon>Lepidoptera</taxon>
        <taxon>Glossata</taxon>
        <taxon>Ditrysia</taxon>
        <taxon>Tineoidea</taxon>
        <taxon>Psychidae</taxon>
        <taxon>Oiketicinae</taxon>
        <taxon>Eumeta</taxon>
    </lineage>
</organism>
<evidence type="ECO:0000313" key="4">
    <source>
        <dbReference type="Proteomes" id="UP000299102"/>
    </source>
</evidence>
<dbReference type="STRING" id="151549.A0A4C1U787"/>
<accession>A0A4C1U787</accession>
<evidence type="ECO:0000256" key="1">
    <source>
        <dbReference type="SAM" id="SignalP"/>
    </source>
</evidence>
<dbReference type="InterPro" id="IPR043504">
    <property type="entry name" value="Peptidase_S1_PA_chymotrypsin"/>
</dbReference>
<dbReference type="PROSITE" id="PS00134">
    <property type="entry name" value="TRYPSIN_HIS"/>
    <property type="match status" value="1"/>
</dbReference>
<dbReference type="PANTHER" id="PTHR24260:SF136">
    <property type="entry name" value="GH08193P-RELATED"/>
    <property type="match status" value="1"/>
</dbReference>
<feature type="chain" id="PRO_5020030841" evidence="1">
    <location>
        <begin position="18"/>
        <end position="256"/>
    </location>
</feature>
<dbReference type="EMBL" id="BGZK01000138">
    <property type="protein sequence ID" value="GBP22263.1"/>
    <property type="molecule type" value="Genomic_DNA"/>
</dbReference>
<dbReference type="Proteomes" id="UP000299102">
    <property type="component" value="Unassembled WGS sequence"/>
</dbReference>
<dbReference type="InterPro" id="IPR018114">
    <property type="entry name" value="TRYPSIN_HIS"/>
</dbReference>
<dbReference type="GO" id="GO:0006508">
    <property type="term" value="P:proteolysis"/>
    <property type="evidence" value="ECO:0007669"/>
    <property type="project" value="InterPro"/>
</dbReference>
<proteinExistence type="predicted"/>